<dbReference type="GO" id="GO:0004806">
    <property type="term" value="F:triacylglycerol lipase activity"/>
    <property type="evidence" value="ECO:0007669"/>
    <property type="project" value="TreeGrafter"/>
</dbReference>
<evidence type="ECO:0000256" key="1">
    <source>
        <dbReference type="PIRSR" id="PIRSR637460-2"/>
    </source>
</evidence>
<reference evidence="2" key="1">
    <citation type="submission" date="2020-10" db="EMBL/GenBank/DDBJ databases">
        <title>Taxonomic study of unclassified bacteria belonging to the class Ktedonobacteria.</title>
        <authorList>
            <person name="Yabe S."/>
            <person name="Wang C.M."/>
            <person name="Zheng Y."/>
            <person name="Sakai Y."/>
            <person name="Cavaletti L."/>
            <person name="Monciardini P."/>
            <person name="Donadio S."/>
        </authorList>
    </citation>
    <scope>NUCLEOTIDE SEQUENCE</scope>
    <source>
        <strain evidence="2">ID150040</strain>
    </source>
</reference>
<keyword evidence="1" id="KW-1015">Disulfide bond</keyword>
<proteinExistence type="predicted"/>
<dbReference type="GO" id="GO:0019433">
    <property type="term" value="P:triglyceride catabolic process"/>
    <property type="evidence" value="ECO:0007669"/>
    <property type="project" value="TreeGrafter"/>
</dbReference>
<keyword evidence="3" id="KW-1185">Reference proteome</keyword>
<evidence type="ECO:0008006" key="4">
    <source>
        <dbReference type="Google" id="ProtNLM"/>
    </source>
</evidence>
<dbReference type="PANTHER" id="PTHR37981">
    <property type="entry name" value="LIPASE 2"/>
    <property type="match status" value="1"/>
</dbReference>
<dbReference type="Gene3D" id="3.40.50.1110">
    <property type="entry name" value="SGNH hydrolase"/>
    <property type="match status" value="1"/>
</dbReference>
<dbReference type="InterPro" id="IPR037460">
    <property type="entry name" value="SEST-like"/>
</dbReference>
<comment type="caution">
    <text evidence="2">The sequence shown here is derived from an EMBL/GenBank/DDBJ whole genome shotgun (WGS) entry which is preliminary data.</text>
</comment>
<dbReference type="SUPFAM" id="SSF52266">
    <property type="entry name" value="SGNH hydrolase"/>
    <property type="match status" value="1"/>
</dbReference>
<gene>
    <name evidence="2" type="ORF">KSF_076860</name>
</gene>
<dbReference type="EMBL" id="BNJK01000002">
    <property type="protein sequence ID" value="GHO97638.1"/>
    <property type="molecule type" value="Genomic_DNA"/>
</dbReference>
<name>A0A8J3IP82_9CHLR</name>
<dbReference type="InterPro" id="IPR036514">
    <property type="entry name" value="SGNH_hydro_sf"/>
</dbReference>
<dbReference type="Proteomes" id="UP000597444">
    <property type="component" value="Unassembled WGS sequence"/>
</dbReference>
<organism evidence="2 3">
    <name type="scientific">Reticulibacter mediterranei</name>
    <dbReference type="NCBI Taxonomy" id="2778369"/>
    <lineage>
        <taxon>Bacteria</taxon>
        <taxon>Bacillati</taxon>
        <taxon>Chloroflexota</taxon>
        <taxon>Ktedonobacteria</taxon>
        <taxon>Ktedonobacterales</taxon>
        <taxon>Reticulibacteraceae</taxon>
        <taxon>Reticulibacter</taxon>
    </lineage>
</organism>
<dbReference type="RefSeq" id="WP_220208419.1">
    <property type="nucleotide sequence ID" value="NZ_BNJK01000002.1"/>
</dbReference>
<protein>
    <recommendedName>
        <fullName evidence="4">SGNH hydrolase-type esterase domain-containing protein</fullName>
    </recommendedName>
</protein>
<feature type="disulfide bond" evidence="1">
    <location>
        <begin position="46"/>
        <end position="98"/>
    </location>
</feature>
<accession>A0A8J3IP82</accession>
<dbReference type="PANTHER" id="PTHR37981:SF1">
    <property type="entry name" value="SGNH HYDROLASE-TYPE ESTERASE DOMAIN-CONTAINING PROTEIN"/>
    <property type="match status" value="1"/>
</dbReference>
<evidence type="ECO:0000313" key="2">
    <source>
        <dbReference type="EMBL" id="GHO97638.1"/>
    </source>
</evidence>
<dbReference type="AlphaFoldDB" id="A0A8J3IP82"/>
<sequence>MLKQKIAALETRLIQVYEEIHTAAPDADIFVIGYPLLVAAPDQANCHDSTTKSKLSTSEMAMIRTLGDQFHSVMQGATQFDGVSFVDGASTFQGHEACTSDQSAEWINEVTLTNTTGSFHPNQLGNEAYAKAVNDARNNLYASGQVRLEATGRQIFFKSTHSG</sequence>
<evidence type="ECO:0000313" key="3">
    <source>
        <dbReference type="Proteomes" id="UP000597444"/>
    </source>
</evidence>